<accession>A0A481YVX5</accession>
<evidence type="ECO:0000313" key="1">
    <source>
        <dbReference type="EMBL" id="QBK87348.1"/>
    </source>
</evidence>
<dbReference type="EMBL" id="MK500349">
    <property type="protein sequence ID" value="QBK87348.1"/>
    <property type="molecule type" value="Genomic_DNA"/>
</dbReference>
<gene>
    <name evidence="1" type="ORF">LCMAC201_02580</name>
</gene>
<organism evidence="1">
    <name type="scientific">Marseillevirus LCMAC201</name>
    <dbReference type="NCBI Taxonomy" id="2506605"/>
    <lineage>
        <taxon>Viruses</taxon>
        <taxon>Varidnaviria</taxon>
        <taxon>Bamfordvirae</taxon>
        <taxon>Nucleocytoviricota</taxon>
        <taxon>Megaviricetes</taxon>
        <taxon>Pimascovirales</taxon>
        <taxon>Pimascovirales incertae sedis</taxon>
        <taxon>Marseilleviridae</taxon>
    </lineage>
</organism>
<reference evidence="1" key="1">
    <citation type="journal article" date="2019" name="MBio">
        <title>Virus Genomes from Deep Sea Sediments Expand the Ocean Megavirome and Support Independent Origins of Viral Gigantism.</title>
        <authorList>
            <person name="Backstrom D."/>
            <person name="Yutin N."/>
            <person name="Jorgensen S.L."/>
            <person name="Dharamshi J."/>
            <person name="Homa F."/>
            <person name="Zaremba-Niedwiedzka K."/>
            <person name="Spang A."/>
            <person name="Wolf Y.I."/>
            <person name="Koonin E.V."/>
            <person name="Ettema T.J."/>
        </authorList>
    </citation>
    <scope>NUCLEOTIDE SEQUENCE</scope>
</reference>
<proteinExistence type="predicted"/>
<name>A0A481YVX5_9VIRU</name>
<sequence length="87" mass="10172">MWRDVTDDLAKLKKFEPEYIEINSYFQYEFIISFTLNEAPPGIAGTYQIAIDVNANNIYNFDPSGGWEKWEAVEIRAISQTSWQRNC</sequence>
<protein>
    <submittedName>
        <fullName evidence="1">Uncharacterized protein</fullName>
    </submittedName>
</protein>